<dbReference type="AlphaFoldDB" id="A0A0M8ZTM1"/>
<gene>
    <name evidence="1" type="ORF">WN51_02121</name>
</gene>
<proteinExistence type="predicted"/>
<keyword evidence="2" id="KW-1185">Reference proteome</keyword>
<name>A0A0M8ZTM1_9HYME</name>
<organism evidence="1 2">
    <name type="scientific">Melipona quadrifasciata</name>
    <dbReference type="NCBI Taxonomy" id="166423"/>
    <lineage>
        <taxon>Eukaryota</taxon>
        <taxon>Metazoa</taxon>
        <taxon>Ecdysozoa</taxon>
        <taxon>Arthropoda</taxon>
        <taxon>Hexapoda</taxon>
        <taxon>Insecta</taxon>
        <taxon>Pterygota</taxon>
        <taxon>Neoptera</taxon>
        <taxon>Endopterygota</taxon>
        <taxon>Hymenoptera</taxon>
        <taxon>Apocrita</taxon>
        <taxon>Aculeata</taxon>
        <taxon>Apoidea</taxon>
        <taxon>Anthophila</taxon>
        <taxon>Apidae</taxon>
        <taxon>Melipona</taxon>
    </lineage>
</organism>
<reference evidence="1 2" key="1">
    <citation type="submission" date="2015-07" db="EMBL/GenBank/DDBJ databases">
        <title>The genome of Melipona quadrifasciata.</title>
        <authorList>
            <person name="Pan H."/>
            <person name="Kapheim K."/>
        </authorList>
    </citation>
    <scope>NUCLEOTIDE SEQUENCE [LARGE SCALE GENOMIC DNA]</scope>
    <source>
        <strain evidence="1">0111107301</strain>
        <tissue evidence="1">Whole body</tissue>
    </source>
</reference>
<accession>A0A0M8ZTM1</accession>
<dbReference type="Proteomes" id="UP000053105">
    <property type="component" value="Unassembled WGS sequence"/>
</dbReference>
<dbReference type="OrthoDB" id="10593686at2759"/>
<evidence type="ECO:0000313" key="1">
    <source>
        <dbReference type="EMBL" id="KOX70697.1"/>
    </source>
</evidence>
<sequence>MHIIIGTLSNVSVNCCCQCGLGVPRVVEDYSIEMVPVSVFYGGSEENWPRERGRVEKKIWVGAKGSEISLSKEGKLKLGNSQRNEDGSDLLGRSGEILKYKNVQNAQNTSNTNQILPKQSLSNSTFITARNLPFIAPLLLELYCFFALSFRQLTEFSAHFPFRERQSYSFATIRNCSQIWDFCSNIGEILSEQKQARTYTFEGKSQ</sequence>
<evidence type="ECO:0000313" key="2">
    <source>
        <dbReference type="Proteomes" id="UP000053105"/>
    </source>
</evidence>
<dbReference type="EMBL" id="KQ435851">
    <property type="protein sequence ID" value="KOX70697.1"/>
    <property type="molecule type" value="Genomic_DNA"/>
</dbReference>
<protein>
    <submittedName>
        <fullName evidence="1">Uncharacterized protein</fullName>
    </submittedName>
</protein>